<sequence>MDVLYNSIDVRDLLSSIDVDDPSTPLSAPDLRLLIERLQVRSIHIKSRVHDYLRSHKLEFSSLFLQCSDVVLRSEQLSSQLLDLLNLISDNHVDSKIKGVIQEIVAKRKDAREKKELLELLGVVLELYENLRLVKEDVEFGKVEEAAKALRELKAALRMNDDEVVIMEEENKLFVYELLRNEWTLCFEKAQEVLIRFMDSAVQFEQLSNRVRVKYWLRMNEAGGVELHTVLKAMDAVGILDYGLARVADLMIKHVINLVVRSSSTVCSLEEIGEEGQASEAVLQIISSADPTINSLDGEAIYSSLTKIVEFIYKSLCCQNACWMLSFGRLTWPRMSKLIISNFLSKVVPNDASKLADFQKVVKLSSDFEAVLKGLMFISSSDSKDERLSEFANNVELHFASSKKVEILAKTRRLLLQADFSIPQELARVTSKLEAAEAEKNSSNHVVDLLFTSEKCVVSDAALELMELVHKTLKDVCLSSARVGLEFYNAARDALLLYEAIIPVKLEKQLDSIDQAAVLIHNDCLYLSQEILGLAFEYRPGFPSPIKELAVFVDLGPRFQKMSEYILERQIQLVILDLKQAIDGADGFRNSHLANQYQSAKFRIDQVAFKLEKVHIIWEPLLMPSVYKKSMCMVLEVVFSRISKDILLLDDMAAEETLQLQRLIHLLFENLSSILEPLLMMDHMVDSEGVICSVNDLVPSLQKLRKLEDLLDMPLKSITIAWESGELVRCGFTAMEVEDFIRAVFTDSPLRRECLLRIESSRF</sequence>
<protein>
    <submittedName>
        <fullName evidence="1">Uncharacterized protein</fullName>
    </submittedName>
</protein>
<dbReference type="Proteomes" id="UP001060085">
    <property type="component" value="Linkage Group LG02"/>
</dbReference>
<reference evidence="2" key="1">
    <citation type="journal article" date="2023" name="Nat. Plants">
        <title>Single-cell RNA sequencing provides a high-resolution roadmap for understanding the multicellular compartmentation of specialized metabolism.</title>
        <authorList>
            <person name="Sun S."/>
            <person name="Shen X."/>
            <person name="Li Y."/>
            <person name="Li Y."/>
            <person name="Wang S."/>
            <person name="Li R."/>
            <person name="Zhang H."/>
            <person name="Shen G."/>
            <person name="Guo B."/>
            <person name="Wei J."/>
            <person name="Xu J."/>
            <person name="St-Pierre B."/>
            <person name="Chen S."/>
            <person name="Sun C."/>
        </authorList>
    </citation>
    <scope>NUCLEOTIDE SEQUENCE [LARGE SCALE GENOMIC DNA]</scope>
</reference>
<evidence type="ECO:0000313" key="1">
    <source>
        <dbReference type="EMBL" id="KAI5677028.1"/>
    </source>
</evidence>
<gene>
    <name evidence="1" type="ORF">M9H77_07978</name>
</gene>
<organism evidence="1 2">
    <name type="scientific">Catharanthus roseus</name>
    <name type="common">Madagascar periwinkle</name>
    <name type="synonym">Vinca rosea</name>
    <dbReference type="NCBI Taxonomy" id="4058"/>
    <lineage>
        <taxon>Eukaryota</taxon>
        <taxon>Viridiplantae</taxon>
        <taxon>Streptophyta</taxon>
        <taxon>Embryophyta</taxon>
        <taxon>Tracheophyta</taxon>
        <taxon>Spermatophyta</taxon>
        <taxon>Magnoliopsida</taxon>
        <taxon>eudicotyledons</taxon>
        <taxon>Gunneridae</taxon>
        <taxon>Pentapetalae</taxon>
        <taxon>asterids</taxon>
        <taxon>lamiids</taxon>
        <taxon>Gentianales</taxon>
        <taxon>Apocynaceae</taxon>
        <taxon>Rauvolfioideae</taxon>
        <taxon>Vinceae</taxon>
        <taxon>Catharanthinae</taxon>
        <taxon>Catharanthus</taxon>
    </lineage>
</organism>
<accession>A0ACC0BWS6</accession>
<comment type="caution">
    <text evidence="1">The sequence shown here is derived from an EMBL/GenBank/DDBJ whole genome shotgun (WGS) entry which is preliminary data.</text>
</comment>
<evidence type="ECO:0000313" key="2">
    <source>
        <dbReference type="Proteomes" id="UP001060085"/>
    </source>
</evidence>
<dbReference type="EMBL" id="CM044702">
    <property type="protein sequence ID" value="KAI5677028.1"/>
    <property type="molecule type" value="Genomic_DNA"/>
</dbReference>
<keyword evidence="2" id="KW-1185">Reference proteome</keyword>
<proteinExistence type="predicted"/>
<name>A0ACC0BWS6_CATRO</name>